<dbReference type="Gene3D" id="3.40.430.10">
    <property type="entry name" value="Dihydrofolate Reductase, subunit A"/>
    <property type="match status" value="1"/>
</dbReference>
<gene>
    <name evidence="5" type="ORF">G3T37_13600</name>
</gene>
<protein>
    <submittedName>
        <fullName evidence="5">Pyrimidine reductase family protein</fullName>
    </submittedName>
</protein>
<evidence type="ECO:0000256" key="2">
    <source>
        <dbReference type="ARBA" id="ARBA00022857"/>
    </source>
</evidence>
<reference evidence="5 6" key="1">
    <citation type="journal article" date="2014" name="Int. J. Syst. Evol. Microbiol.">
        <title>Description of Galbitalea soli gen. nov., sp. nov., and Frondihabitans sucicola sp. nov.</title>
        <authorList>
            <person name="Kim S.J."/>
            <person name="Lim J.M."/>
            <person name="Ahn J.H."/>
            <person name="Weon H.Y."/>
            <person name="Hamada M."/>
            <person name="Suzuki K."/>
            <person name="Ahn T.Y."/>
            <person name="Kwon S.W."/>
        </authorList>
    </citation>
    <scope>NUCLEOTIDE SEQUENCE [LARGE SCALE GENOMIC DNA]</scope>
    <source>
        <strain evidence="5 6">NBRC 108727</strain>
    </source>
</reference>
<evidence type="ECO:0000313" key="6">
    <source>
        <dbReference type="Proteomes" id="UP000479756"/>
    </source>
</evidence>
<dbReference type="SUPFAM" id="SSF53597">
    <property type="entry name" value="Dihydrofolate reductase-like"/>
    <property type="match status" value="1"/>
</dbReference>
<evidence type="ECO:0000256" key="1">
    <source>
        <dbReference type="ARBA" id="ARBA00005104"/>
    </source>
</evidence>
<keyword evidence="6" id="KW-1185">Reference proteome</keyword>
<organism evidence="5 6">
    <name type="scientific">Galbitalea soli</name>
    <dbReference type="NCBI Taxonomy" id="1268042"/>
    <lineage>
        <taxon>Bacteria</taxon>
        <taxon>Bacillati</taxon>
        <taxon>Actinomycetota</taxon>
        <taxon>Actinomycetes</taxon>
        <taxon>Micrococcales</taxon>
        <taxon>Microbacteriaceae</taxon>
        <taxon>Galbitalea</taxon>
    </lineage>
</organism>
<evidence type="ECO:0000256" key="3">
    <source>
        <dbReference type="ARBA" id="ARBA00023002"/>
    </source>
</evidence>
<comment type="caution">
    <text evidence="5">The sequence shown here is derived from an EMBL/GenBank/DDBJ whole genome shotgun (WGS) entry which is preliminary data.</text>
</comment>
<keyword evidence="2" id="KW-0521">NADP</keyword>
<dbReference type="InterPro" id="IPR024072">
    <property type="entry name" value="DHFR-like_dom_sf"/>
</dbReference>
<name>A0A7C9PPR1_9MICO</name>
<dbReference type="PANTHER" id="PTHR38011:SF7">
    <property type="entry name" value="2,5-DIAMINO-6-RIBOSYLAMINO-4(3H)-PYRIMIDINONE 5'-PHOSPHATE REDUCTASE"/>
    <property type="match status" value="1"/>
</dbReference>
<dbReference type="GO" id="GO:0009231">
    <property type="term" value="P:riboflavin biosynthetic process"/>
    <property type="evidence" value="ECO:0007669"/>
    <property type="project" value="InterPro"/>
</dbReference>
<keyword evidence="3" id="KW-0560">Oxidoreductase</keyword>
<dbReference type="NCBIfam" id="NF010663">
    <property type="entry name" value="PRK14059.1-1"/>
    <property type="match status" value="1"/>
</dbReference>
<dbReference type="InterPro" id="IPR050765">
    <property type="entry name" value="Riboflavin_Biosynth_HTPR"/>
</dbReference>
<dbReference type="Pfam" id="PF01872">
    <property type="entry name" value="RibD_C"/>
    <property type="match status" value="1"/>
</dbReference>
<accession>A0A7C9PPR1</accession>
<dbReference type="EMBL" id="JAAGWZ010000004">
    <property type="protein sequence ID" value="NEM92386.1"/>
    <property type="molecule type" value="Genomic_DNA"/>
</dbReference>
<feature type="domain" description="Bacterial bifunctional deaminase-reductase C-terminal" evidence="4">
    <location>
        <begin position="33"/>
        <end position="241"/>
    </location>
</feature>
<dbReference type="PANTHER" id="PTHR38011">
    <property type="entry name" value="DIHYDROFOLATE REDUCTASE FAMILY PROTEIN (AFU_ORTHOLOGUE AFUA_8G06820)"/>
    <property type="match status" value="1"/>
</dbReference>
<evidence type="ECO:0000259" key="4">
    <source>
        <dbReference type="Pfam" id="PF01872"/>
    </source>
</evidence>
<evidence type="ECO:0000313" key="5">
    <source>
        <dbReference type="EMBL" id="NEM92386.1"/>
    </source>
</evidence>
<sequence length="248" mass="25809">MTSPRIDLLRPAPAAELSDEQLRELYTPGTGSWLRVNFISSVDGAVTVDGLSGGLGGPADHRVFDLLRELCDVVLVAAGTVRAEGYGPMVVAAESVAVREARGLAPQPVFAIVSASLDLDPASRIFTEAPVRPIVVTTESSPADSRRALAAVADVIVCGTHALDAGMLVRELHARGLAGIHCEGGPSLFGALLAADVVDELCLTVSPLLVAGDAGRIASGSLPDARSLHLAHVLASGDELLLRYLRRR</sequence>
<dbReference type="InterPro" id="IPR002734">
    <property type="entry name" value="RibDG_C"/>
</dbReference>
<dbReference type="AlphaFoldDB" id="A0A7C9PPR1"/>
<proteinExistence type="predicted"/>
<dbReference type="RefSeq" id="WP_163474423.1">
    <property type="nucleotide sequence ID" value="NZ_JAAGWZ010000004.1"/>
</dbReference>
<dbReference type="Proteomes" id="UP000479756">
    <property type="component" value="Unassembled WGS sequence"/>
</dbReference>
<dbReference type="GO" id="GO:0008703">
    <property type="term" value="F:5-amino-6-(5-phosphoribosylamino)uracil reductase activity"/>
    <property type="evidence" value="ECO:0007669"/>
    <property type="project" value="InterPro"/>
</dbReference>
<comment type="pathway">
    <text evidence="1">Cofactor biosynthesis; riboflavin biosynthesis.</text>
</comment>